<dbReference type="SUPFAM" id="SSF49899">
    <property type="entry name" value="Concanavalin A-like lectins/glucanases"/>
    <property type="match status" value="1"/>
</dbReference>
<dbReference type="CDD" id="cd00037">
    <property type="entry name" value="CLECT"/>
    <property type="match status" value="3"/>
</dbReference>
<dbReference type="GO" id="GO:0005576">
    <property type="term" value="C:extracellular region"/>
    <property type="evidence" value="ECO:0007669"/>
    <property type="project" value="UniProtKB-SubCell"/>
</dbReference>
<dbReference type="Gene3D" id="2.60.120.200">
    <property type="match status" value="1"/>
</dbReference>
<dbReference type="Bgee" id="ENSACAG00000001684">
    <property type="expression patterns" value="Expressed in lung and 4 other cell types or tissues"/>
</dbReference>
<dbReference type="HOGENOM" id="CLU_000288_18_10_1"/>
<dbReference type="InterPro" id="IPR001759">
    <property type="entry name" value="PTX_dom"/>
</dbReference>
<dbReference type="InterPro" id="IPR001304">
    <property type="entry name" value="C-type_lectin-like"/>
</dbReference>
<accession>H9G5D8</accession>
<dbReference type="Ensembl" id="ENSACAT00000001610.3">
    <property type="protein sequence ID" value="ENSACAP00000001573.3"/>
    <property type="gene ID" value="ENSACAG00000001684.3"/>
</dbReference>
<comment type="caution">
    <text evidence="4">Lacks conserved residue(s) required for the propagation of feature annotation.</text>
</comment>
<feature type="domain" description="C-type lectin" evidence="5">
    <location>
        <begin position="727"/>
        <end position="841"/>
    </location>
</feature>
<dbReference type="eggNOG" id="KOG0619">
    <property type="taxonomic scope" value="Eukaryota"/>
</dbReference>
<dbReference type="InterPro" id="IPR016187">
    <property type="entry name" value="CTDL_fold"/>
</dbReference>
<dbReference type="GeneTree" id="ENSGT01040000244246"/>
<dbReference type="PANTHER" id="PTHR45710">
    <property type="entry name" value="C-TYPE LECTIN DOMAIN-CONTAINING PROTEIN 180"/>
    <property type="match status" value="1"/>
</dbReference>
<dbReference type="InParanoid" id="H9G5D8"/>
<dbReference type="Proteomes" id="UP000001646">
    <property type="component" value="Unplaced"/>
</dbReference>
<organism evidence="7 8">
    <name type="scientific">Anolis carolinensis</name>
    <name type="common">Green anole</name>
    <name type="synonym">American chameleon</name>
    <dbReference type="NCBI Taxonomy" id="28377"/>
    <lineage>
        <taxon>Eukaryota</taxon>
        <taxon>Metazoa</taxon>
        <taxon>Chordata</taxon>
        <taxon>Craniata</taxon>
        <taxon>Vertebrata</taxon>
        <taxon>Euteleostomi</taxon>
        <taxon>Lepidosauria</taxon>
        <taxon>Squamata</taxon>
        <taxon>Bifurcata</taxon>
        <taxon>Unidentata</taxon>
        <taxon>Episquamata</taxon>
        <taxon>Toxicofera</taxon>
        <taxon>Iguania</taxon>
        <taxon>Dactyloidae</taxon>
        <taxon>Anolis</taxon>
    </lineage>
</organism>
<evidence type="ECO:0008006" key="9">
    <source>
        <dbReference type="Google" id="ProtNLM"/>
    </source>
</evidence>
<reference evidence="7" key="3">
    <citation type="submission" date="2025-09" db="UniProtKB">
        <authorList>
            <consortium name="Ensembl"/>
        </authorList>
    </citation>
    <scope>IDENTIFICATION</scope>
</reference>
<evidence type="ECO:0000256" key="3">
    <source>
        <dbReference type="ARBA" id="ARBA00022525"/>
    </source>
</evidence>
<dbReference type="InterPro" id="IPR050828">
    <property type="entry name" value="C-type_lectin/matrix_domain"/>
</dbReference>
<reference evidence="7" key="1">
    <citation type="submission" date="2009-12" db="EMBL/GenBank/DDBJ databases">
        <title>The Genome Sequence of Anolis carolinensis (Green Anole Lizard).</title>
        <authorList>
            <consortium name="The Genome Sequencing Platform"/>
            <person name="Di Palma F."/>
            <person name="Alfoldi J."/>
            <person name="Heiman D."/>
            <person name="Young S."/>
            <person name="Grabherr M."/>
            <person name="Johnson J."/>
            <person name="Lander E.S."/>
            <person name="Lindblad-Toh K."/>
        </authorList>
    </citation>
    <scope>NUCLEOTIDE SEQUENCE [LARGE SCALE GENOMIC DNA]</scope>
    <source>
        <strain evidence="7">JBL SC #1</strain>
    </source>
</reference>
<dbReference type="STRING" id="28377.ENSACAP00000001573"/>
<dbReference type="SUPFAM" id="SSF56436">
    <property type="entry name" value="C-type lectin-like"/>
    <property type="match status" value="3"/>
</dbReference>
<dbReference type="SMART" id="SM00034">
    <property type="entry name" value="CLECT"/>
    <property type="match status" value="3"/>
</dbReference>
<keyword evidence="8" id="KW-1185">Reference proteome</keyword>
<evidence type="ECO:0000313" key="8">
    <source>
        <dbReference type="Proteomes" id="UP000001646"/>
    </source>
</evidence>
<dbReference type="GO" id="GO:0005886">
    <property type="term" value="C:plasma membrane"/>
    <property type="evidence" value="ECO:0007669"/>
    <property type="project" value="UniProtKB-SubCell"/>
</dbReference>
<dbReference type="Pfam" id="PF00059">
    <property type="entry name" value="Lectin_C"/>
    <property type="match status" value="3"/>
</dbReference>
<dbReference type="Gene3D" id="3.10.100.10">
    <property type="entry name" value="Mannose-Binding Protein A, subunit A"/>
    <property type="match status" value="3"/>
</dbReference>
<evidence type="ECO:0000313" key="7">
    <source>
        <dbReference type="Ensembl" id="ENSACAP00000001573.3"/>
    </source>
</evidence>
<evidence type="ECO:0000256" key="1">
    <source>
        <dbReference type="ARBA" id="ARBA00004401"/>
    </source>
</evidence>
<dbReference type="PROSITE" id="PS50041">
    <property type="entry name" value="C_TYPE_LECTIN_2"/>
    <property type="match status" value="3"/>
</dbReference>
<sequence length="1164" mass="129053">MVFVDGEPWEPYFTAPASVFLWRGLALGGRLSVGQLEEDNRGTYFFEGDLSEVNLWDRALSRPSVRQLAASRTKWKFPGNVVSWAQLSAERPPPVQPLAPSDQPEAAFMWFGLLRLRGKHSVLCADPAQLLVSIVPLLAQCPSGAFWGLQLNGRLRSMANLPSCLLVAVDGAFLRSSWNCSAEARHSFRLLPDQRLQSLQSGFCVFQDLRSTQLLLKKCSPQALYFVLDWDLRCPRSPGWRSWKDKCLFLVLDVALEWSQALRFCQRFHGGSLLTLSSPQDLAWLQEELQVSVWTGLRSSSDSGGRKDLLRWADGSPLSASLQRFLVSWGGPGSTICTLALPTGFLKAEPCHRPHRWVCQASQQSDLYVTFPGKSFHGAPSADLSFSSLQVAQRQCSTLGPGCNVVVSTSAGHRLSFGRRLVTLEGPTTDPAAVIHVKTRCSPGYSGQDCQSMCPQCDPRLSCNPLTGRCDGFLRYRQAPAVVYSLKCLPLESWVFEHGACLSLERYSSQEEAASVCQRYLGATVLKVKQKASNGSSGVQAGDLEASRFLWACRRDEGGCSPCAPIPTQGRCLGLPRASFPFSFPLSCPDIELPTFQEKLLVSLRGSASQQWRRHGSLQEARDACHLQKEHCGGFLSLRGSHYTVAGTVLVESRGSGALLHIKTGCSLGFCGGRCQRRCSPCLSTRVYNPLTGRCDGSLRCARHSSPSCLHGLVNSRCPQGPGWWFWDGHCYYIEEHGSKNWQGARDACQAHGESIMLLTLSSTKEKAWVAAMVRKDSWVGLNDLDGDGTWTWAAGQNLRPPFPWMAGVRLKVGNCLEMKRRAKQALAASPCSGHKAWVCKGALAPKSSCPSEPGWRPWNGSCYFWDPLSVGGWHEALASCRRFRNTELLYLTSLREKDWVHSNFQGSFWTGLNDLQEESVFRWTTQEPLSRPVAQYLQDDMADGGLKDCVWFDSVTGLLRDARCEEERPFLCKSSEATDWFEERPGLSVTDGDPVPLLPSSESLMQAKQECLWERSVCIAVLQAVSGFFLVSSMDRVVSKPDSVLYIWTICTEGFHGPDCRRALERPPPPACDCSGRFQTTAERVCGVLVQTCVDDCRRRTAWSNCSVCLPACTEATLSHLDPEEVALITMIEYKVSHSLNLTAEDERDRRNSSKIIYDAKYP</sequence>
<feature type="domain" description="C-type lectin" evidence="5">
    <location>
        <begin position="243"/>
        <end position="360"/>
    </location>
</feature>
<name>H9G5D8_ANOCA</name>
<evidence type="ECO:0000259" key="6">
    <source>
        <dbReference type="PROSITE" id="PS51828"/>
    </source>
</evidence>
<dbReference type="InterPro" id="IPR016186">
    <property type="entry name" value="C-type_lectin-like/link_sf"/>
</dbReference>
<dbReference type="InterPro" id="IPR013320">
    <property type="entry name" value="ConA-like_dom_sf"/>
</dbReference>
<keyword evidence="3" id="KW-0964">Secreted</keyword>
<proteinExistence type="predicted"/>
<dbReference type="PANTHER" id="PTHR45710:SF36">
    <property type="entry name" value="C-TYPE LECTIN DOMAIN-CONTAINING PROTEIN"/>
    <property type="match status" value="1"/>
</dbReference>
<dbReference type="PROSITE" id="PS51828">
    <property type="entry name" value="PTX_2"/>
    <property type="match status" value="1"/>
</dbReference>
<evidence type="ECO:0000259" key="5">
    <source>
        <dbReference type="PROSITE" id="PS50041"/>
    </source>
</evidence>
<feature type="domain" description="C-type lectin" evidence="5">
    <location>
        <begin position="859"/>
        <end position="974"/>
    </location>
</feature>
<reference evidence="7" key="2">
    <citation type="submission" date="2025-08" db="UniProtKB">
        <authorList>
            <consortium name="Ensembl"/>
        </authorList>
    </citation>
    <scope>IDENTIFICATION</scope>
</reference>
<protein>
    <recommendedName>
        <fullName evidence="9">C-type lectin domain-containing protein</fullName>
    </recommendedName>
</protein>
<feature type="domain" description="Pentraxin (PTX)" evidence="6">
    <location>
        <begin position="1"/>
        <end position="104"/>
    </location>
</feature>
<dbReference type="AlphaFoldDB" id="H9G5D8"/>
<evidence type="ECO:0000256" key="4">
    <source>
        <dbReference type="PROSITE-ProRule" id="PRU01172"/>
    </source>
</evidence>
<comment type="subcellular location">
    <subcellularLocation>
        <location evidence="1">Cell membrane</location>
        <topology evidence="1">Single-pass type II membrane protein</topology>
    </subcellularLocation>
    <subcellularLocation>
        <location evidence="2">Secreted</location>
    </subcellularLocation>
</comment>
<evidence type="ECO:0000256" key="2">
    <source>
        <dbReference type="ARBA" id="ARBA00004613"/>
    </source>
</evidence>